<evidence type="ECO:0000313" key="2">
    <source>
        <dbReference type="EMBL" id="MFD2637744.1"/>
    </source>
</evidence>
<protein>
    <recommendedName>
        <fullName evidence="1">Saposin B type region 2 domain-containing protein</fullName>
    </recommendedName>
</protein>
<organism evidence="2 3">
    <name type="scientific">Piscibacillus salipiscarius</name>
    <dbReference type="NCBI Taxonomy" id="299480"/>
    <lineage>
        <taxon>Bacteria</taxon>
        <taxon>Bacillati</taxon>
        <taxon>Bacillota</taxon>
        <taxon>Bacilli</taxon>
        <taxon>Bacillales</taxon>
        <taxon>Bacillaceae</taxon>
        <taxon>Piscibacillus</taxon>
    </lineage>
</organism>
<feature type="domain" description="Saposin B type region 2" evidence="1">
    <location>
        <begin position="3"/>
        <end position="28"/>
    </location>
</feature>
<accession>A0ABW5Q6Y8</accession>
<comment type="caution">
    <text evidence="2">The sequence shown here is derived from an EMBL/GenBank/DDBJ whole genome shotgun (WGS) entry which is preliminary data.</text>
</comment>
<dbReference type="Pfam" id="PF03489">
    <property type="entry name" value="SapB_2"/>
    <property type="match status" value="1"/>
</dbReference>
<reference evidence="3" key="1">
    <citation type="journal article" date="2019" name="Int. J. Syst. Evol. Microbiol.">
        <title>The Global Catalogue of Microorganisms (GCM) 10K type strain sequencing project: providing services to taxonomists for standard genome sequencing and annotation.</title>
        <authorList>
            <consortium name="The Broad Institute Genomics Platform"/>
            <consortium name="The Broad Institute Genome Sequencing Center for Infectious Disease"/>
            <person name="Wu L."/>
            <person name="Ma J."/>
        </authorList>
    </citation>
    <scope>NUCLEOTIDE SEQUENCE [LARGE SCALE GENOMIC DNA]</scope>
    <source>
        <strain evidence="3">TISTR 1571</strain>
    </source>
</reference>
<evidence type="ECO:0000259" key="1">
    <source>
        <dbReference type="Pfam" id="PF03489"/>
    </source>
</evidence>
<name>A0ABW5Q6Y8_9BACI</name>
<dbReference type="InterPro" id="IPR008138">
    <property type="entry name" value="SapB_2"/>
</dbReference>
<dbReference type="Proteomes" id="UP001597452">
    <property type="component" value="Unassembled WGS sequence"/>
</dbReference>
<gene>
    <name evidence="2" type="ORF">ACFSW4_02505</name>
</gene>
<evidence type="ECO:0000313" key="3">
    <source>
        <dbReference type="Proteomes" id="UP001597452"/>
    </source>
</evidence>
<dbReference type="RefSeq" id="WP_377327299.1">
    <property type="nucleotide sequence ID" value="NZ_JBHUMZ010000010.1"/>
</dbReference>
<proteinExistence type="predicted"/>
<dbReference type="EMBL" id="JBHUMZ010000010">
    <property type="protein sequence ID" value="MFD2637744.1"/>
    <property type="molecule type" value="Genomic_DNA"/>
</dbReference>
<sequence length="29" mass="3615">MKYCHNFVKHYLKSIIELFMSIFNPHNIF</sequence>
<keyword evidence="3" id="KW-1185">Reference proteome</keyword>